<accession>W6ZHI9</accession>
<feature type="signal peptide" evidence="1">
    <location>
        <begin position="1"/>
        <end position="17"/>
    </location>
</feature>
<dbReference type="HOGENOM" id="CLU_2145413_0_0_1"/>
<name>W6ZHI9_COCMI</name>
<gene>
    <name evidence="2" type="ORF">COCMIDRAFT_22970</name>
</gene>
<evidence type="ECO:0000256" key="1">
    <source>
        <dbReference type="SAM" id="SignalP"/>
    </source>
</evidence>
<sequence>MKSVLAALLMSASLAFAQVPNSPSRNPYCGRSRPMYYYNLPSDGTPNCNQCRDLNNYPRFFNFFQCKTPGTMPHVDYFTCDSKNGLCITYWAAPSTTVSVGEAEASAQGRSP</sequence>
<keyword evidence="1" id="KW-0732">Signal</keyword>
<dbReference type="RefSeq" id="XP_007684062.1">
    <property type="nucleotide sequence ID" value="XM_007685872.1"/>
</dbReference>
<organism evidence="2 3">
    <name type="scientific">Bipolaris oryzae ATCC 44560</name>
    <dbReference type="NCBI Taxonomy" id="930090"/>
    <lineage>
        <taxon>Eukaryota</taxon>
        <taxon>Fungi</taxon>
        <taxon>Dikarya</taxon>
        <taxon>Ascomycota</taxon>
        <taxon>Pezizomycotina</taxon>
        <taxon>Dothideomycetes</taxon>
        <taxon>Pleosporomycetidae</taxon>
        <taxon>Pleosporales</taxon>
        <taxon>Pleosporineae</taxon>
        <taxon>Pleosporaceae</taxon>
        <taxon>Bipolaris</taxon>
    </lineage>
</organism>
<keyword evidence="3" id="KW-1185">Reference proteome</keyword>
<dbReference type="AlphaFoldDB" id="W6ZHI9"/>
<evidence type="ECO:0000313" key="3">
    <source>
        <dbReference type="Proteomes" id="UP000054032"/>
    </source>
</evidence>
<protein>
    <submittedName>
        <fullName evidence="2">Uncharacterized protein</fullName>
    </submittedName>
</protein>
<feature type="chain" id="PRO_5004886861" evidence="1">
    <location>
        <begin position="18"/>
        <end position="112"/>
    </location>
</feature>
<dbReference type="EMBL" id="KI963932">
    <property type="protein sequence ID" value="EUC49388.1"/>
    <property type="molecule type" value="Genomic_DNA"/>
</dbReference>
<dbReference type="Proteomes" id="UP000054032">
    <property type="component" value="Unassembled WGS sequence"/>
</dbReference>
<reference evidence="2 3" key="1">
    <citation type="journal article" date="2013" name="PLoS Genet.">
        <title>Comparative genome structure, secondary metabolite, and effector coding capacity across Cochliobolus pathogens.</title>
        <authorList>
            <person name="Condon B.J."/>
            <person name="Leng Y."/>
            <person name="Wu D."/>
            <person name="Bushley K.E."/>
            <person name="Ohm R.A."/>
            <person name="Otillar R."/>
            <person name="Martin J."/>
            <person name="Schackwitz W."/>
            <person name="Grimwood J."/>
            <person name="MohdZainudin N."/>
            <person name="Xue C."/>
            <person name="Wang R."/>
            <person name="Manning V.A."/>
            <person name="Dhillon B."/>
            <person name="Tu Z.J."/>
            <person name="Steffenson B.J."/>
            <person name="Salamov A."/>
            <person name="Sun H."/>
            <person name="Lowry S."/>
            <person name="LaButti K."/>
            <person name="Han J."/>
            <person name="Copeland A."/>
            <person name="Lindquist E."/>
            <person name="Barry K."/>
            <person name="Schmutz J."/>
            <person name="Baker S.E."/>
            <person name="Ciuffetti L.M."/>
            <person name="Grigoriev I.V."/>
            <person name="Zhong S."/>
            <person name="Turgeon B.G."/>
        </authorList>
    </citation>
    <scope>NUCLEOTIDE SEQUENCE [LARGE SCALE GENOMIC DNA]</scope>
    <source>
        <strain evidence="2 3">ATCC 44560</strain>
    </source>
</reference>
<proteinExistence type="predicted"/>
<dbReference type="KEGG" id="bor:COCMIDRAFT_22970"/>
<dbReference type="GeneID" id="19120354"/>
<evidence type="ECO:0000313" key="2">
    <source>
        <dbReference type="EMBL" id="EUC49388.1"/>
    </source>
</evidence>